<keyword evidence="2" id="KW-1185">Reference proteome</keyword>
<organism evidence="1 2">
    <name type="scientific">Sporofaciens musculi</name>
    <dbReference type="NCBI Taxonomy" id="2681861"/>
    <lineage>
        <taxon>Bacteria</taxon>
        <taxon>Bacillati</taxon>
        <taxon>Bacillota</taxon>
        <taxon>Clostridia</taxon>
        <taxon>Lachnospirales</taxon>
        <taxon>Lachnospiraceae</taxon>
        <taxon>Sporofaciens</taxon>
    </lineage>
</organism>
<dbReference type="EMBL" id="WUQX01000001">
    <property type="protein sequence ID" value="MXP77221.1"/>
    <property type="molecule type" value="Genomic_DNA"/>
</dbReference>
<sequence length="167" mass="18011">MKVITTNRLNRFWKNGVLPIKNSLANKLNTANVVNNLLTTAAGYALDARQGKALDDKITALNSKSTQTVTQTINGLSCKFYFTKVGKTVQCAVDAVGTLSSNDAGVNGVIPEAFRPIYTSRLIAKNISGGAEYGTTQYRIGKDGRVDIASGETRNAERYVTGCWLTN</sequence>
<proteinExistence type="predicted"/>
<dbReference type="AlphaFoldDB" id="A0A7X3MIT7"/>
<dbReference type="RefSeq" id="WP_159752362.1">
    <property type="nucleotide sequence ID" value="NZ_WUQX01000001.1"/>
</dbReference>
<reference evidence="1 2" key="1">
    <citation type="submission" date="2019-12" db="EMBL/GenBank/DDBJ databases">
        <title>Sporaefaciens musculi gen. nov., sp. nov., a novel bacterium isolated from the caecum of an obese mouse.</title>
        <authorList>
            <person name="Rasmussen T.S."/>
            <person name="Streidl T."/>
            <person name="Hitch T.C.A."/>
            <person name="Wortmann E."/>
            <person name="Deptula P."/>
            <person name="Hansen M."/>
            <person name="Nielsen D.S."/>
            <person name="Clavel T."/>
            <person name="Vogensen F.K."/>
        </authorList>
    </citation>
    <scope>NUCLEOTIDE SEQUENCE [LARGE SCALE GENOMIC DNA]</scope>
    <source>
        <strain evidence="1 2">WCA-9-b2</strain>
    </source>
</reference>
<dbReference type="Proteomes" id="UP000460412">
    <property type="component" value="Unassembled WGS sequence"/>
</dbReference>
<name>A0A7X3MIT7_9FIRM</name>
<accession>A0A7X3MIT7</accession>
<protein>
    <submittedName>
        <fullName evidence="1">Uncharacterized protein</fullName>
    </submittedName>
</protein>
<gene>
    <name evidence="1" type="ORF">GN277_18115</name>
</gene>
<comment type="caution">
    <text evidence="1">The sequence shown here is derived from an EMBL/GenBank/DDBJ whole genome shotgun (WGS) entry which is preliminary data.</text>
</comment>
<evidence type="ECO:0000313" key="1">
    <source>
        <dbReference type="EMBL" id="MXP77221.1"/>
    </source>
</evidence>
<evidence type="ECO:0000313" key="2">
    <source>
        <dbReference type="Proteomes" id="UP000460412"/>
    </source>
</evidence>